<feature type="region of interest" description="Disordered" evidence="1">
    <location>
        <begin position="46"/>
        <end position="75"/>
    </location>
</feature>
<evidence type="ECO:0000313" key="3">
    <source>
        <dbReference type="Proteomes" id="UP000007129"/>
    </source>
</evidence>
<evidence type="ECO:0000256" key="1">
    <source>
        <dbReference type="SAM" id="MobiDB-lite"/>
    </source>
</evidence>
<sequence>MRRKEAALNPQLAMRHSASGLKVSRQAALQGRMLPRKPNIRAKWKETRRVVASRTCPRPSPKSMLGRSGSHGRPTLHQPLIPILVTLLSANASWHTTYFTGCTTTPSKPSSKMQTRPRRSPSY</sequence>
<organism evidence="2 3">
    <name type="scientific">Macrophomina phaseolina (strain MS6)</name>
    <name type="common">Charcoal rot fungus</name>
    <dbReference type="NCBI Taxonomy" id="1126212"/>
    <lineage>
        <taxon>Eukaryota</taxon>
        <taxon>Fungi</taxon>
        <taxon>Dikarya</taxon>
        <taxon>Ascomycota</taxon>
        <taxon>Pezizomycotina</taxon>
        <taxon>Dothideomycetes</taxon>
        <taxon>Dothideomycetes incertae sedis</taxon>
        <taxon>Botryosphaeriales</taxon>
        <taxon>Botryosphaeriaceae</taxon>
        <taxon>Macrophomina</taxon>
    </lineage>
</organism>
<reference evidence="2 3" key="1">
    <citation type="journal article" date="2012" name="BMC Genomics">
        <title>Tools to kill: Genome of one of the most destructive plant pathogenic fungi Macrophomina phaseolina.</title>
        <authorList>
            <person name="Islam M.S."/>
            <person name="Haque M.S."/>
            <person name="Islam M.M."/>
            <person name="Emdad E.M."/>
            <person name="Halim A."/>
            <person name="Hossen Q.M.M."/>
            <person name="Hossain M.Z."/>
            <person name="Ahmed B."/>
            <person name="Rahim S."/>
            <person name="Rahman M.S."/>
            <person name="Alam M.M."/>
            <person name="Hou S."/>
            <person name="Wan X."/>
            <person name="Saito J.A."/>
            <person name="Alam M."/>
        </authorList>
    </citation>
    <scope>NUCLEOTIDE SEQUENCE [LARGE SCALE GENOMIC DNA]</scope>
    <source>
        <strain evidence="2 3">MS6</strain>
    </source>
</reference>
<dbReference type="EMBL" id="AHHD01000006">
    <property type="protein sequence ID" value="EKG22574.1"/>
    <property type="molecule type" value="Genomic_DNA"/>
</dbReference>
<comment type="caution">
    <text evidence="2">The sequence shown here is derived from an EMBL/GenBank/DDBJ whole genome shotgun (WGS) entry which is preliminary data.</text>
</comment>
<dbReference type="Proteomes" id="UP000007129">
    <property type="component" value="Unassembled WGS sequence"/>
</dbReference>
<dbReference type="VEuPathDB" id="FungiDB:MPH_00042"/>
<evidence type="ECO:0000313" key="2">
    <source>
        <dbReference type="EMBL" id="EKG22574.1"/>
    </source>
</evidence>
<accession>K2SJK3</accession>
<protein>
    <submittedName>
        <fullName evidence="2">Uncharacterized protein</fullName>
    </submittedName>
</protein>
<proteinExistence type="predicted"/>
<dbReference type="InParanoid" id="K2SJK3"/>
<name>K2SJK3_MACPH</name>
<dbReference type="AlphaFoldDB" id="K2SJK3"/>
<feature type="region of interest" description="Disordered" evidence="1">
    <location>
        <begin position="99"/>
        <end position="123"/>
    </location>
</feature>
<feature type="compositionally biased region" description="Polar residues" evidence="1">
    <location>
        <begin position="99"/>
        <end position="114"/>
    </location>
</feature>
<gene>
    <name evidence="2" type="ORF">MPH_00042</name>
</gene>
<dbReference type="HOGENOM" id="CLU_2015706_0_0_1"/>